<comment type="caution">
    <text evidence="1">The sequence shown here is derived from an EMBL/GenBank/DDBJ whole genome shotgun (WGS) entry which is preliminary data.</text>
</comment>
<dbReference type="InParanoid" id="A0A2V0NME6"/>
<dbReference type="Proteomes" id="UP000247498">
    <property type="component" value="Unassembled WGS sequence"/>
</dbReference>
<organism evidence="1 2">
    <name type="scientific">Raphidocelis subcapitata</name>
    <dbReference type="NCBI Taxonomy" id="307507"/>
    <lineage>
        <taxon>Eukaryota</taxon>
        <taxon>Viridiplantae</taxon>
        <taxon>Chlorophyta</taxon>
        <taxon>core chlorophytes</taxon>
        <taxon>Chlorophyceae</taxon>
        <taxon>CS clade</taxon>
        <taxon>Sphaeropleales</taxon>
        <taxon>Selenastraceae</taxon>
        <taxon>Raphidocelis</taxon>
    </lineage>
</organism>
<accession>A0A2V0NME6</accession>
<reference evidence="1 2" key="1">
    <citation type="journal article" date="2018" name="Sci. Rep.">
        <title>Raphidocelis subcapitata (=Pseudokirchneriella subcapitata) provides an insight into genome evolution and environmental adaptations in the Sphaeropleales.</title>
        <authorList>
            <person name="Suzuki S."/>
            <person name="Yamaguchi H."/>
            <person name="Nakajima N."/>
            <person name="Kawachi M."/>
        </authorList>
    </citation>
    <scope>NUCLEOTIDE SEQUENCE [LARGE SCALE GENOMIC DNA]</scope>
    <source>
        <strain evidence="1 2">NIES-35</strain>
    </source>
</reference>
<dbReference type="Gene3D" id="3.40.50.150">
    <property type="entry name" value="Vaccinia Virus protein VP39"/>
    <property type="match status" value="1"/>
</dbReference>
<keyword evidence="2" id="KW-1185">Reference proteome</keyword>
<protein>
    <submittedName>
        <fullName evidence="1">Uncharacterized protein</fullName>
    </submittedName>
</protein>
<evidence type="ECO:0000313" key="2">
    <source>
        <dbReference type="Proteomes" id="UP000247498"/>
    </source>
</evidence>
<dbReference type="OrthoDB" id="9991036at2759"/>
<dbReference type="InterPro" id="IPR029063">
    <property type="entry name" value="SAM-dependent_MTases_sf"/>
</dbReference>
<name>A0A2V0NME6_9CHLO</name>
<evidence type="ECO:0000313" key="1">
    <source>
        <dbReference type="EMBL" id="GBF88666.1"/>
    </source>
</evidence>
<dbReference type="SUPFAM" id="SSF53335">
    <property type="entry name" value="S-adenosyl-L-methionine-dependent methyltransferases"/>
    <property type="match status" value="1"/>
</dbReference>
<proteinExistence type="predicted"/>
<dbReference type="AlphaFoldDB" id="A0A2V0NME6"/>
<sequence>MKAAFERTAAKAGQRPLAYTLAGVAVGLVLLLALSSSSGSGASDRARITLSPHGSGSGKGVERFIVKDIIAALAADLRAAGVAAAVVPSPSCYDAMALVEPLRDAGIATTCVARPADDPGPVAAAGAAVVRLTRTTSPPDLARRLLTVQLVRAGAAGGPAVYAEVAVNESSTAVRAGALHFGSGVRRVWVLNSRAHLDTFNKIYEAKSWGAWGGGSGEGSTLEYTANIRAALLDVLRRHNIKSMLDSSCGSMLWMPLALREYQKQVPDFKFYGSDVVCSLIDGHKVKYASEANWQFGCHDYAHQPLPSGYELIWSRDSLQHVPFNSVWQFLANAKATGAKYLLVGSYIKGGQNFDIQAGEYYAVNLLQPPFNLKPAPLEVIDEKTKDGKHMLLFDLQALQWDDDLTGI</sequence>
<dbReference type="EMBL" id="BDRX01000006">
    <property type="protein sequence ID" value="GBF88666.1"/>
    <property type="molecule type" value="Genomic_DNA"/>
</dbReference>
<gene>
    <name evidence="1" type="ORF">Rsub_01565</name>
</gene>